<dbReference type="HOGENOM" id="CLU_3114457_0_0_10"/>
<dbReference type="AlphaFoldDB" id="B3JN87"/>
<reference evidence="1 2" key="1">
    <citation type="submission" date="2008-04" db="EMBL/GenBank/DDBJ databases">
        <title>Draft genome sequence of Bacteroides coprocola (DSM 17136).</title>
        <authorList>
            <person name="Sudarsanam P."/>
            <person name="Ley R."/>
            <person name="Guruge J."/>
            <person name="Turnbaugh P.J."/>
            <person name="Mahowald M."/>
            <person name="Liep D."/>
            <person name="Gordon J."/>
        </authorList>
    </citation>
    <scope>NUCLEOTIDE SEQUENCE [LARGE SCALE GENOMIC DNA]</scope>
    <source>
        <strain evidence="1 2">DSM 17136</strain>
    </source>
</reference>
<evidence type="ECO:0000313" key="2">
    <source>
        <dbReference type="Proteomes" id="UP000003146"/>
    </source>
</evidence>
<protein>
    <submittedName>
        <fullName evidence="1">Uncharacterized protein</fullName>
    </submittedName>
</protein>
<dbReference type="EMBL" id="ABIY02000116">
    <property type="protein sequence ID" value="EDU99555.1"/>
    <property type="molecule type" value="Genomic_DNA"/>
</dbReference>
<accession>B3JN87</accession>
<comment type="caution">
    <text evidence="1">The sequence shown here is derived from an EMBL/GenBank/DDBJ whole genome shotgun (WGS) entry which is preliminary data.</text>
</comment>
<dbReference type="Proteomes" id="UP000003146">
    <property type="component" value="Unassembled WGS sequence"/>
</dbReference>
<proteinExistence type="predicted"/>
<dbReference type="STRING" id="470145.BACCOP_03399"/>
<sequence length="50" mass="5879">MVFTNKVLNKKIIFLFSKFLVPLHYQELFDRSVLQIAEFTTVAKSLPYSL</sequence>
<name>B3JN87_9BACT</name>
<gene>
    <name evidence="1" type="ORF">BACCOP_03399</name>
</gene>
<organism evidence="1 2">
    <name type="scientific">Phocaeicola coprocola DSM 17136</name>
    <dbReference type="NCBI Taxonomy" id="470145"/>
    <lineage>
        <taxon>Bacteria</taxon>
        <taxon>Pseudomonadati</taxon>
        <taxon>Bacteroidota</taxon>
        <taxon>Bacteroidia</taxon>
        <taxon>Bacteroidales</taxon>
        <taxon>Bacteroidaceae</taxon>
        <taxon>Phocaeicola</taxon>
    </lineage>
</organism>
<evidence type="ECO:0000313" key="1">
    <source>
        <dbReference type="EMBL" id="EDU99555.1"/>
    </source>
</evidence>
<reference evidence="1 2" key="2">
    <citation type="submission" date="2008-04" db="EMBL/GenBank/DDBJ databases">
        <authorList>
            <person name="Fulton L."/>
            <person name="Clifton S."/>
            <person name="Fulton B."/>
            <person name="Xu J."/>
            <person name="Minx P."/>
            <person name="Pepin K.H."/>
            <person name="Johnson M."/>
            <person name="Thiruvilangam P."/>
            <person name="Bhonagiri V."/>
            <person name="Nash W.E."/>
            <person name="Mardis E.R."/>
            <person name="Wilson R.K."/>
        </authorList>
    </citation>
    <scope>NUCLEOTIDE SEQUENCE [LARGE SCALE GENOMIC DNA]</scope>
    <source>
        <strain evidence="1 2">DSM 17136</strain>
    </source>
</reference>